<evidence type="ECO:0000256" key="1">
    <source>
        <dbReference type="ARBA" id="ARBA00022737"/>
    </source>
</evidence>
<dbReference type="Gene3D" id="1.25.40.10">
    <property type="entry name" value="Tetratricopeptide repeat domain"/>
    <property type="match status" value="3"/>
</dbReference>
<evidence type="ECO:0000259" key="5">
    <source>
        <dbReference type="Pfam" id="PF12862"/>
    </source>
</evidence>
<keyword evidence="7" id="KW-1185">Reference proteome</keyword>
<dbReference type="InterPro" id="IPR011990">
    <property type="entry name" value="TPR-like_helical_dom_sf"/>
</dbReference>
<dbReference type="PANTHER" id="PTHR10271:SF29">
    <property type="entry name" value="INTERFERON-INDUCED PROTEIN WITH TETRATRICOPEPTIDE REPEATS-RELATED"/>
    <property type="match status" value="1"/>
</dbReference>
<dbReference type="Pfam" id="PF12862">
    <property type="entry name" value="ANAPC5"/>
    <property type="match status" value="1"/>
</dbReference>
<dbReference type="SMART" id="SM00028">
    <property type="entry name" value="TPR"/>
    <property type="match status" value="7"/>
</dbReference>
<name>A0A3B3QWV9_9TELE</name>
<dbReference type="Pfam" id="PF14559">
    <property type="entry name" value="TPR_19"/>
    <property type="match status" value="1"/>
</dbReference>
<dbReference type="Pfam" id="PF13181">
    <property type="entry name" value="TPR_8"/>
    <property type="match status" value="1"/>
</dbReference>
<dbReference type="InterPro" id="IPR026000">
    <property type="entry name" value="Apc5_dom"/>
</dbReference>
<evidence type="ECO:0000256" key="2">
    <source>
        <dbReference type="ARBA" id="ARBA00022803"/>
    </source>
</evidence>
<protein>
    <submittedName>
        <fullName evidence="6">Interferon-induced protein with tetratricopeptide repeats 5-like</fullName>
    </submittedName>
</protein>
<keyword evidence="2 4" id="KW-0802">TPR repeat</keyword>
<keyword evidence="1" id="KW-0677">Repeat</keyword>
<dbReference type="Proteomes" id="UP000261540">
    <property type="component" value="Unplaced"/>
</dbReference>
<comment type="similarity">
    <text evidence="3">Belongs to the IFIT family.</text>
</comment>
<dbReference type="Ensembl" id="ENSPKIT00000034258.1">
    <property type="protein sequence ID" value="ENSPKIP00000010135.1"/>
    <property type="gene ID" value="ENSPKIG00000024971.1"/>
</dbReference>
<feature type="repeat" description="TPR" evidence="4">
    <location>
        <begin position="248"/>
        <end position="281"/>
    </location>
</feature>
<dbReference type="InterPro" id="IPR019734">
    <property type="entry name" value="TPR_rpt"/>
</dbReference>
<evidence type="ECO:0000313" key="7">
    <source>
        <dbReference type="Proteomes" id="UP000261540"/>
    </source>
</evidence>
<dbReference type="GO" id="GO:0051607">
    <property type="term" value="P:defense response to virus"/>
    <property type="evidence" value="ECO:0007669"/>
    <property type="project" value="TreeGrafter"/>
</dbReference>
<sequence length="479" mass="55408">MALNQDASLKIKLIQLQCHFTWGLRKEDTDLSDLQNRLENDINFSSADQAGAKHLFSFLAFVKYLQDQPKEALTNLTKAEDHIRKHNEECEKMLIVTYGDFAWLYYHLNDHVKSMHYLEKLEDIKQRFPTQSPTAFHAEVYGEMGWTFLMYSRKYHEKAKECFEKALIEHPDNPDWNCGYATALCRVEYGSNTTEDSPAGKQLRRALELSPGDPYIMALLGLKLADHGRLNEAEELIERALMISPDNPHVMRYVAKFFRQLGSMDKAIDLFNRTLEKTPNSAFLHHQIAVCYRNKRLNLRRNGGKNTNREEAEHLLLLAMHHFQKAIELKPSFIYAMIDLALLHTKMGNLTKAEELFQEAFQVARAKNDNLQNVHQCYGDFQLYHKRSESLAIEHYMKGCQIQKDSKVGEKCVQKLKKIAKKRTDRNPSDGEAFGILGYVNQLRGDKLQAIECYEKALLYNPGNDEFLTALCDLRLSLH</sequence>
<dbReference type="GeneTree" id="ENSGT00950000182946"/>
<dbReference type="AlphaFoldDB" id="A0A3B3QWV9"/>
<dbReference type="SUPFAM" id="SSF48452">
    <property type="entry name" value="TPR-like"/>
    <property type="match status" value="2"/>
</dbReference>
<reference evidence="6" key="1">
    <citation type="submission" date="2025-08" db="UniProtKB">
        <authorList>
            <consortium name="Ensembl"/>
        </authorList>
    </citation>
    <scope>IDENTIFICATION</scope>
</reference>
<evidence type="ECO:0000313" key="6">
    <source>
        <dbReference type="Ensembl" id="ENSPKIP00000010135.1"/>
    </source>
</evidence>
<organism evidence="6 7">
    <name type="scientific">Paramormyrops kingsleyae</name>
    <dbReference type="NCBI Taxonomy" id="1676925"/>
    <lineage>
        <taxon>Eukaryota</taxon>
        <taxon>Metazoa</taxon>
        <taxon>Chordata</taxon>
        <taxon>Craniata</taxon>
        <taxon>Vertebrata</taxon>
        <taxon>Euteleostomi</taxon>
        <taxon>Actinopterygii</taxon>
        <taxon>Neopterygii</taxon>
        <taxon>Teleostei</taxon>
        <taxon>Osteoglossocephala</taxon>
        <taxon>Osteoglossomorpha</taxon>
        <taxon>Osteoglossiformes</taxon>
        <taxon>Mormyridae</taxon>
        <taxon>Paramormyrops</taxon>
    </lineage>
</organism>
<dbReference type="PANTHER" id="PTHR10271">
    <property type="entry name" value="INTERFERON-INDUCED PROTEIN WITH TETRATRICOPEPTIDE REPEATS"/>
    <property type="match status" value="1"/>
</dbReference>
<evidence type="ECO:0000256" key="3">
    <source>
        <dbReference type="ARBA" id="ARBA00038336"/>
    </source>
</evidence>
<accession>A0A3B3QWV9</accession>
<dbReference type="FunFam" id="1.25.40.10:FF:000032">
    <property type="entry name" value="Interferon-induced protein with tetratricopeptide repeats 5"/>
    <property type="match status" value="1"/>
</dbReference>
<dbReference type="PROSITE" id="PS50005">
    <property type="entry name" value="TPR"/>
    <property type="match status" value="3"/>
</dbReference>
<proteinExistence type="inferred from homology"/>
<dbReference type="STRING" id="1676925.ENSPKIP00000010135"/>
<feature type="repeat" description="TPR" evidence="4">
    <location>
        <begin position="214"/>
        <end position="247"/>
    </location>
</feature>
<evidence type="ECO:0000256" key="4">
    <source>
        <dbReference type="PROSITE-ProRule" id="PRU00339"/>
    </source>
</evidence>
<dbReference type="GO" id="GO:0005829">
    <property type="term" value="C:cytosol"/>
    <property type="evidence" value="ECO:0007669"/>
    <property type="project" value="TreeGrafter"/>
</dbReference>
<feature type="domain" description="Anaphase-promoting complex subunit 5" evidence="5">
    <location>
        <begin position="326"/>
        <end position="370"/>
    </location>
</feature>
<reference evidence="6" key="2">
    <citation type="submission" date="2025-09" db="UniProtKB">
        <authorList>
            <consortium name="Ensembl"/>
        </authorList>
    </citation>
    <scope>IDENTIFICATION</scope>
</reference>
<feature type="repeat" description="TPR" evidence="4">
    <location>
        <begin position="431"/>
        <end position="464"/>
    </location>
</feature>